<dbReference type="GO" id="GO:0005680">
    <property type="term" value="C:anaphase-promoting complex"/>
    <property type="evidence" value="ECO:0007669"/>
    <property type="project" value="InterPro"/>
</dbReference>
<name>F8P9N0_SERL9</name>
<dbReference type="GO" id="GO:0031145">
    <property type="term" value="P:anaphase-promoting complex-dependent catabolic process"/>
    <property type="evidence" value="ECO:0007669"/>
    <property type="project" value="TreeGrafter"/>
</dbReference>
<feature type="region of interest" description="Disordered" evidence="6">
    <location>
        <begin position="120"/>
        <end position="143"/>
    </location>
</feature>
<dbReference type="GO" id="GO:0051301">
    <property type="term" value="P:cell division"/>
    <property type="evidence" value="ECO:0007669"/>
    <property type="project" value="UniProtKB-KW"/>
</dbReference>
<accession>F8P9N0</accession>
<dbReference type="Pfam" id="PF18122">
    <property type="entry name" value="APC1_C"/>
    <property type="match status" value="1"/>
</dbReference>
<keyword evidence="5" id="KW-0131">Cell cycle</keyword>
<dbReference type="PANTHER" id="PTHR12827:SF3">
    <property type="entry name" value="ANAPHASE-PROMOTING COMPLEX SUBUNIT 1"/>
    <property type="match status" value="1"/>
</dbReference>
<organism>
    <name type="scientific">Serpula lacrymans var. lacrymans (strain S7.9)</name>
    <name type="common">Dry rot fungus</name>
    <dbReference type="NCBI Taxonomy" id="578457"/>
    <lineage>
        <taxon>Eukaryota</taxon>
        <taxon>Fungi</taxon>
        <taxon>Dikarya</taxon>
        <taxon>Basidiomycota</taxon>
        <taxon>Agaricomycotina</taxon>
        <taxon>Agaricomycetes</taxon>
        <taxon>Agaricomycetidae</taxon>
        <taxon>Boletales</taxon>
        <taxon>Coniophorineae</taxon>
        <taxon>Serpulaceae</taxon>
        <taxon>Serpula</taxon>
    </lineage>
</organism>
<dbReference type="InterPro" id="IPR041221">
    <property type="entry name" value="APC1_C"/>
</dbReference>
<proteinExistence type="inferred from homology"/>
<evidence type="ECO:0000256" key="6">
    <source>
        <dbReference type="SAM" id="MobiDB-lite"/>
    </source>
</evidence>
<dbReference type="GO" id="GO:0007091">
    <property type="term" value="P:metaphase/anaphase transition of mitotic cell cycle"/>
    <property type="evidence" value="ECO:0007669"/>
    <property type="project" value="TreeGrafter"/>
</dbReference>
<feature type="region of interest" description="Disordered" evidence="6">
    <location>
        <begin position="322"/>
        <end position="378"/>
    </location>
</feature>
<evidence type="ECO:0000256" key="5">
    <source>
        <dbReference type="ARBA" id="ARBA00023306"/>
    </source>
</evidence>
<evidence type="ECO:0000259" key="8">
    <source>
        <dbReference type="Pfam" id="PF18122"/>
    </source>
</evidence>
<evidence type="ECO:0000256" key="2">
    <source>
        <dbReference type="ARBA" id="ARBA00022618"/>
    </source>
</evidence>
<gene>
    <name evidence="10" type="ORF">SERLADRAFT_453036</name>
</gene>
<sequence length="1938" mass="215250">MEPSHHVTITLQGHPHSAAIDYLKKTSSGSRKGEGGSDLLQNIRKALRGSGTDSVSSAYSPYFGKGEDEPWLERELSWNDHVVILTCGGVIKKQWNLEEEGQIIQYACLAKLEQSTDNASSSATSSAHYSSSNEVEKDESSSQSSFGPFFKAQHANRHECRHLLVVPGVFIFLRSIGKIFLEDGMEYTFSLPFIVRKTWPLHPHGVMIQRVLDPLEIEEAELTGDTPLPTIFSVTSPFSEPASFGLTAGIIDGANGKAASLKDEEEHCTKPLKSISATETVVWVSPRLPNAVEDIVATVDVESRQLSLWRYAYIKPKDTPMPLSRARGRSLSRKRASTNGLLPSDRWHSSFSESVDRDRRLPSSSQETDHLESTHEFPPAFPLRAANVPTASLGMMAGSAAPVSPIAKGRRSSLTRNDLSITMDRMVLGGGADVEITLTPIEHGRMKAAFWMEKIYSRQVSETEARSWSQFSFSIFDQRFDGTSERSLLAICSPGNGTLVLSLSPDEGKTAIRVKYMTTLAVTSITSIIATRANTWDLLTVKSDHTLSILTHGLFEVPLQLQLPPSDADLGQTHMTPSVLESVAAVKDACLSSVTVMLQGGEIFRTRVCLIPNDQLVNQCLQTLALVLPAELSFNLHHTFLKVWSSERLRAYENTEFLCFVNALYRNFGFRSTPQDISTESGVWHKLSNSSSHDRLSDDRALKGLKFPSPKPTQPHFTPVTRPHPLLALVLYSLHVLAEELRLTVHRYDELLKLVPVICTIAHTVRPEWADYWKRLCPSLMISWPTPTTIATDFLDDRIPVWPPDKIAIFYGRASNPDWTFPAHHMQTFAVTYNIEPSYAYGHLDPLKVLQQVTAAYMCLAENGTGTSTQKRAEKTVENLIETHKLARRASLFLDNLPLGVAAPLREAIRTCQLSPAMHWTSAHYELIGRRDLAFSVSPNAPDTSHNRMFPSPETYMSMRSKKTISELIAQAKTASAGEVDTVSGVELELEDFTDIRFGQDRRLQEAARMLCSSTTSSVRVVERPDLNEHDQAKEQQHQVVRIAERTLALPYGRAMFTFGSALTVTRESYLIPKMEYSVRIQPQSIVASPEAGKIPPDCTNWGEFHNGVAAGLRISPKAKGIESSWIAFNKPSELTPEHAGFLFGLGLTGHLKEMLTWHTFGYLTPKHDLTSIGVLLGLSAANVGTSNRHVTKLLAVHTPALLPVSTVDLNVSLMTQAAGLAGVGLLYLGTKNRRMAEVCLNQICRSDLVQPDLSNEHREAYTYAAALAFGMTMLGQGSSVPADVAFLTRLRLLIHGELSSGRRANSRPSFDVNIASPAASIALGLMYLKTNRQDVADMLEIPTTVLALNRIQPSFLLFRTLARSLIMWDSVNSTMEWLTAQIPEPIFTAMKAHSALAPADDAFELAYYNIIAGACFVIGLKYAGTARHEAYQVIIKHFDALSRYVYAAGPAFDHKIKRSAVREGLNLISIALCMVMAGTGELTCFRRLRYAYGMYHQAFRYGVHVATHMSLGLLFLGGGRFTLGTSNAAIACMVAAFFPRFHHVSSDNKCYLQALRHLWVLAVEPRCLVARDVNTREAVYLPIKVTTKEENESTTAQMISPTLIPDFDNLVSIKVDTPRYWPFFLDVERNPRHRSTLLQSQTLFVKRRTAFLSYTEDPRGSRSLFVRSGSSAGDAATLDFPQLTDTKAHPASDLTHFISSFSNDILFLSFADHFSREDGEIPDERVFHEYCHAALLDSILQDKPETLQSHLLLYQYRTMSPSSRFFHLRLQDLRFAADFYSKVYDRRFSGRSENNFRPPLIRENTVSGALHALDGVLEETANRSEFLPTLARYVSGGTVMQQDTPEEMSRNLAWYLLRHGVPTATLLIVLEELAKDAYNACSVNPPPNGSQDLKALQQGIKQVLHGTGIKMAPTLGTGWSVQSLDKIFEIWGAIDGR</sequence>
<dbReference type="InterPro" id="IPR011989">
    <property type="entry name" value="ARM-like"/>
</dbReference>
<feature type="domain" description="Anaphase-promoting complex subunit 1 N-terminal" evidence="7">
    <location>
        <begin position="64"/>
        <end position="214"/>
    </location>
</feature>
<dbReference type="KEGG" id="sla:SERLADRAFT_453036"/>
<feature type="compositionally biased region" description="Basic residues" evidence="6">
    <location>
        <begin position="326"/>
        <end position="336"/>
    </location>
</feature>
<dbReference type="HOGENOM" id="CLU_001202_3_0_1"/>
<reference evidence="10" key="1">
    <citation type="submission" date="2011-04" db="EMBL/GenBank/DDBJ databases">
        <title>Evolution of plant cell wall degrading machinery underlies the functional diversity of forest fungi.</title>
        <authorList>
            <consortium name="US DOE Joint Genome Institute (JGI-PGF)"/>
            <person name="Eastwood D.C."/>
            <person name="Floudas D."/>
            <person name="Binder M."/>
            <person name="Majcherczyk A."/>
            <person name="Schneider P."/>
            <person name="Aerts A."/>
            <person name="Asiegbu F.O."/>
            <person name="Baker S.E."/>
            <person name="Barry K."/>
            <person name="Bendiksby M."/>
            <person name="Blumentritt M."/>
            <person name="Coutinho P.M."/>
            <person name="Cullen D."/>
            <person name="Cullen D."/>
            <person name="Gathman A."/>
            <person name="Goodell B."/>
            <person name="Henrissat B."/>
            <person name="Ihrmark K."/>
            <person name="Kauserud H."/>
            <person name="Kohler A."/>
            <person name="LaButti K."/>
            <person name="Lapidus A."/>
            <person name="Lavin J.L."/>
            <person name="Lee Y.-H."/>
            <person name="Lindquist E."/>
            <person name="Lilly W."/>
            <person name="Lucas S."/>
            <person name="Morin E."/>
            <person name="Murat C."/>
            <person name="Oguiza J.A."/>
            <person name="Park J."/>
            <person name="Pisabarro A.G."/>
            <person name="Riley R."/>
            <person name="Rosling A."/>
            <person name="Salamov A."/>
            <person name="Schmidt O."/>
            <person name="Schmutz J."/>
            <person name="Skrede I."/>
            <person name="Stenlid J."/>
            <person name="Wiebenga A."/>
            <person name="Xie X."/>
            <person name="Kues U."/>
            <person name="Hibbett D.S."/>
            <person name="Hoffmeister D."/>
            <person name="Hogberg N."/>
            <person name="Martin F."/>
            <person name="Grigoriev I.V."/>
            <person name="Watkinson S.C."/>
        </authorList>
    </citation>
    <scope>NUCLEOTIDE SEQUENCE</scope>
    <source>
        <strain evidence="10">S7.9</strain>
    </source>
</reference>
<comment type="similarity">
    <text evidence="1">Belongs to the APC1 family.</text>
</comment>
<evidence type="ECO:0000256" key="4">
    <source>
        <dbReference type="ARBA" id="ARBA00022776"/>
    </source>
</evidence>
<protein>
    <submittedName>
        <fullName evidence="10">Uncharacterized protein</fullName>
    </submittedName>
</protein>
<keyword evidence="4" id="KW-0498">Mitosis</keyword>
<dbReference type="Gene3D" id="1.25.10.10">
    <property type="entry name" value="Leucine-rich Repeat Variant"/>
    <property type="match status" value="2"/>
</dbReference>
<keyword evidence="3" id="KW-0677">Repeat</keyword>
<dbReference type="Pfam" id="PF21282">
    <property type="entry name" value="APC1_3rd"/>
    <property type="match status" value="1"/>
</dbReference>
<dbReference type="InterPro" id="IPR049255">
    <property type="entry name" value="Apc1_N"/>
</dbReference>
<dbReference type="GO" id="GO:0070979">
    <property type="term" value="P:protein K11-linked ubiquitination"/>
    <property type="evidence" value="ECO:0007669"/>
    <property type="project" value="TreeGrafter"/>
</dbReference>
<evidence type="ECO:0000259" key="9">
    <source>
        <dbReference type="Pfam" id="PF21282"/>
    </source>
</evidence>
<evidence type="ECO:0000256" key="1">
    <source>
        <dbReference type="ARBA" id="ARBA00010547"/>
    </source>
</evidence>
<feature type="compositionally biased region" description="Basic and acidic residues" evidence="6">
    <location>
        <begin position="354"/>
        <end position="375"/>
    </location>
</feature>
<dbReference type="Proteomes" id="UP000008064">
    <property type="component" value="Unassembled WGS sequence"/>
</dbReference>
<evidence type="ECO:0000259" key="7">
    <source>
        <dbReference type="Pfam" id="PF12859"/>
    </source>
</evidence>
<dbReference type="InterPro" id="IPR048971">
    <property type="entry name" value="Apc1_3rd"/>
</dbReference>
<evidence type="ECO:0000256" key="3">
    <source>
        <dbReference type="ARBA" id="ARBA00022737"/>
    </source>
</evidence>
<dbReference type="EMBL" id="GL945441">
    <property type="protein sequence ID" value="EGO20359.1"/>
    <property type="molecule type" value="Genomic_DNA"/>
</dbReference>
<evidence type="ECO:0000313" key="10">
    <source>
        <dbReference type="EMBL" id="EGO20359.1"/>
    </source>
</evidence>
<feature type="domain" description="Anaphase-promoting complex subunit 1 beta-sandwich" evidence="9">
    <location>
        <begin position="1567"/>
        <end position="1649"/>
    </location>
</feature>
<keyword evidence="2" id="KW-0132">Cell division</keyword>
<dbReference type="OrthoDB" id="26401at2759"/>
<feature type="domain" description="Anaphase-promoting complex subunit 1 C-terminal" evidence="8">
    <location>
        <begin position="1697"/>
        <end position="1863"/>
    </location>
</feature>
<dbReference type="PANTHER" id="PTHR12827">
    <property type="entry name" value="MEIOTIC CHECKPOINT REGULATOR TSG24 FAMILY MEMBER"/>
    <property type="match status" value="1"/>
</dbReference>
<dbReference type="RefSeq" id="XP_007323104.1">
    <property type="nucleotide sequence ID" value="XM_007323042.1"/>
</dbReference>
<dbReference type="Pfam" id="PF12859">
    <property type="entry name" value="ANAPC1"/>
    <property type="match status" value="1"/>
</dbReference>
<dbReference type="GeneID" id="18816885"/>
<feature type="compositionally biased region" description="Low complexity" evidence="6">
    <location>
        <begin position="120"/>
        <end position="132"/>
    </location>
</feature>
<dbReference type="GO" id="GO:0060090">
    <property type="term" value="F:molecular adaptor activity"/>
    <property type="evidence" value="ECO:0007669"/>
    <property type="project" value="TreeGrafter"/>
</dbReference>
<dbReference type="InterPro" id="IPR024990">
    <property type="entry name" value="Apc1"/>
</dbReference>